<dbReference type="KEGG" id="msum:OH143_04875"/>
<gene>
    <name evidence="2" type="ORF">OH143_04875</name>
</gene>
<dbReference type="RefSeq" id="WP_245526598.1">
    <property type="nucleotide sequence ID" value="NZ_CP109831.1"/>
</dbReference>
<evidence type="ECO:0000313" key="2">
    <source>
        <dbReference type="EMBL" id="UYU19427.1"/>
    </source>
</evidence>
<reference evidence="2" key="1">
    <citation type="submission" date="2022-10" db="EMBL/GenBank/DDBJ databases">
        <title>Complete genome of Methanoculleus submarinus DSM 15122.</title>
        <authorList>
            <person name="Chen S.-C."/>
            <person name="Lai S.-J."/>
            <person name="You Y.-T."/>
        </authorList>
    </citation>
    <scope>NUCLEOTIDE SEQUENCE</scope>
    <source>
        <strain evidence="2">DSM 15122</strain>
    </source>
</reference>
<sequence length="295" mass="33501">MVSQSSFGEILLSESVVRILWHSLSLGPIWGVAHIIPNIWILWDEFGKPAGVRTRSGWTGIQTMTAMTAVFSRVTATAVNARQINGRLSVYSYWKEFDPITAEDEAGAIHQMARRMAAAVTKGDLGLLLAEEVSRYSLMDLQIIGGRLHAEIIRLPEPYRKQVHPFITEQLFGAHHQLLAMHRSGRFRSMTEPITDRATFVEFCNMIPDGCFRRDESPERIPFRNTPRHRAFYYLVSAFTIFVLDRPGHPVGMPFPGGFRVEEHNGSFYCLIRDREKDVPFSICNFCPALQTEDG</sequence>
<dbReference type="NCBIfam" id="NF002177">
    <property type="entry name" value="PRK01022.1-5"/>
    <property type="match status" value="1"/>
</dbReference>
<accession>A0AAX3EB11</accession>
<dbReference type="GeneID" id="4845946"/>
<evidence type="ECO:0000313" key="3">
    <source>
        <dbReference type="Proteomes" id="UP001156196"/>
    </source>
</evidence>
<comment type="similarity">
    <text evidence="1">Belongs to the UPF0305 family.</text>
</comment>
<dbReference type="HAMAP" id="MF_00763">
    <property type="entry name" value="UPF0305"/>
    <property type="match status" value="1"/>
</dbReference>
<dbReference type="InterPro" id="IPR019215">
    <property type="entry name" value="DUF2115"/>
</dbReference>
<dbReference type="Proteomes" id="UP001156196">
    <property type="component" value="Chromosome"/>
</dbReference>
<name>A0AAX3EB11_9EURY</name>
<organism evidence="2 3">
    <name type="scientific">Methanoculleus submarinus</name>
    <dbReference type="NCBI Taxonomy" id="204050"/>
    <lineage>
        <taxon>Archaea</taxon>
        <taxon>Methanobacteriati</taxon>
        <taxon>Methanobacteriota</taxon>
        <taxon>Stenosarchaea group</taxon>
        <taxon>Methanomicrobia</taxon>
        <taxon>Methanomicrobiales</taxon>
        <taxon>Methanomicrobiaceae</taxon>
        <taxon>Methanoculleus</taxon>
    </lineage>
</organism>
<protein>
    <recommendedName>
        <fullName evidence="1">UPF0305 protein OH143_04875</fullName>
    </recommendedName>
</protein>
<evidence type="ECO:0000256" key="1">
    <source>
        <dbReference type="HAMAP-Rule" id="MF_00763"/>
    </source>
</evidence>
<dbReference type="EMBL" id="CP109831">
    <property type="protein sequence ID" value="UYU19427.1"/>
    <property type="molecule type" value="Genomic_DNA"/>
</dbReference>
<proteinExistence type="inferred from homology"/>
<keyword evidence="3" id="KW-1185">Reference proteome</keyword>
<dbReference type="AlphaFoldDB" id="A0AAX3EB11"/>
<dbReference type="Pfam" id="PF09888">
    <property type="entry name" value="DUF2115"/>
    <property type="match status" value="1"/>
</dbReference>